<dbReference type="SUPFAM" id="SSF68923">
    <property type="entry name" value="PEP carboxykinase N-terminal domain"/>
    <property type="match status" value="1"/>
</dbReference>
<dbReference type="GO" id="GO:0004612">
    <property type="term" value="F:phosphoenolpyruvate carboxykinase (ATP) activity"/>
    <property type="evidence" value="ECO:0007669"/>
    <property type="project" value="UniProtKB-UniRule"/>
</dbReference>
<dbReference type="SUPFAM" id="SSF53795">
    <property type="entry name" value="PEP carboxykinase-like"/>
    <property type="match status" value="1"/>
</dbReference>
<dbReference type="Gene3D" id="3.40.449.10">
    <property type="entry name" value="Phosphoenolpyruvate Carboxykinase, domain 1"/>
    <property type="match status" value="1"/>
</dbReference>
<feature type="binding site" evidence="10">
    <location>
        <position position="197"/>
    </location>
    <ligand>
        <name>ATP</name>
        <dbReference type="ChEBI" id="CHEBI:30616"/>
    </ligand>
</feature>
<feature type="binding site" evidence="10">
    <location>
        <position position="443"/>
    </location>
    <ligand>
        <name>ATP</name>
        <dbReference type="ChEBI" id="CHEBI:30616"/>
    </ligand>
</feature>
<dbReference type="AlphaFoldDB" id="A0AAP6ZVC2"/>
<evidence type="ECO:0000313" key="12">
    <source>
        <dbReference type="Proteomes" id="UP000552038"/>
    </source>
</evidence>
<keyword evidence="7 10" id="KW-0067">ATP-binding</keyword>
<feature type="binding site" evidence="10">
    <location>
        <position position="56"/>
    </location>
    <ligand>
        <name>substrate</name>
    </ligand>
</feature>
<feature type="binding site" evidence="10">
    <location>
        <position position="253"/>
    </location>
    <ligand>
        <name>Mn(2+)</name>
        <dbReference type="ChEBI" id="CHEBI:29035"/>
    </ligand>
</feature>
<dbReference type="GO" id="GO:0006094">
    <property type="term" value="P:gluconeogenesis"/>
    <property type="evidence" value="ECO:0007669"/>
    <property type="project" value="UniProtKB-UniRule"/>
</dbReference>
<dbReference type="GO" id="GO:0005524">
    <property type="term" value="F:ATP binding"/>
    <property type="evidence" value="ECO:0007669"/>
    <property type="project" value="UniProtKB-UniRule"/>
</dbReference>
<feature type="binding site" evidence="10">
    <location>
        <position position="216"/>
    </location>
    <ligand>
        <name>Mn(2+)</name>
        <dbReference type="ChEBI" id="CHEBI:29035"/>
    </ligand>
</feature>
<dbReference type="Gene3D" id="3.90.228.20">
    <property type="match status" value="1"/>
</dbReference>
<comment type="catalytic activity">
    <reaction evidence="9 10">
        <text>oxaloacetate + ATP = phosphoenolpyruvate + ADP + CO2</text>
        <dbReference type="Rhea" id="RHEA:18617"/>
        <dbReference type="ChEBI" id="CHEBI:16452"/>
        <dbReference type="ChEBI" id="CHEBI:16526"/>
        <dbReference type="ChEBI" id="CHEBI:30616"/>
        <dbReference type="ChEBI" id="CHEBI:58702"/>
        <dbReference type="ChEBI" id="CHEBI:456216"/>
        <dbReference type="EC" id="4.1.1.49"/>
    </reaction>
</comment>
<evidence type="ECO:0000256" key="1">
    <source>
        <dbReference type="ARBA" id="ARBA00004742"/>
    </source>
</evidence>
<dbReference type="RefSeq" id="WP_171416312.1">
    <property type="nucleotide sequence ID" value="NZ_JABFOR010000008.1"/>
</dbReference>
<dbReference type="GO" id="GO:0046872">
    <property type="term" value="F:metal ion binding"/>
    <property type="evidence" value="ECO:0007669"/>
    <property type="project" value="UniProtKB-KW"/>
</dbReference>
<keyword evidence="10" id="KW-0464">Manganese</keyword>
<dbReference type="PANTHER" id="PTHR30031">
    <property type="entry name" value="PHOSPHOENOLPYRUVATE CARBOXYKINASE ATP"/>
    <property type="match status" value="1"/>
</dbReference>
<dbReference type="HAMAP" id="MF_00453">
    <property type="entry name" value="PEPCK_ATP"/>
    <property type="match status" value="1"/>
</dbReference>
<feature type="binding site" evidence="10">
    <location>
        <position position="281"/>
    </location>
    <ligand>
        <name>ATP</name>
        <dbReference type="ChEBI" id="CHEBI:30616"/>
    </ligand>
</feature>
<dbReference type="InterPro" id="IPR013035">
    <property type="entry name" value="PEP_carboxykinase_C"/>
</dbReference>
<dbReference type="NCBIfam" id="NF006820">
    <property type="entry name" value="PRK09344.1-2"/>
    <property type="match status" value="1"/>
</dbReference>
<keyword evidence="4 10" id="KW-0312">Gluconeogenesis</keyword>
<accession>A0AAP6ZVC2</accession>
<dbReference type="InterPro" id="IPR001272">
    <property type="entry name" value="PEP_carboxykinase_ATP"/>
</dbReference>
<comment type="pathway">
    <text evidence="1 10">Carbohydrate biosynthesis; gluconeogenesis.</text>
</comment>
<protein>
    <recommendedName>
        <fullName evidence="3 10">Phosphoenolpyruvate carboxykinase (ATP)</fullName>
        <shortName evidence="10">PCK</shortName>
        <shortName evidence="10">PEP carboxykinase</shortName>
        <shortName evidence="10">PEPCK</shortName>
        <ecNumber evidence="3 10">4.1.1.49</ecNumber>
    </recommendedName>
</protein>
<keyword evidence="10" id="KW-0963">Cytoplasm</keyword>
<evidence type="ECO:0000256" key="7">
    <source>
        <dbReference type="ARBA" id="ARBA00022840"/>
    </source>
</evidence>
<comment type="function">
    <text evidence="10">Involved in the gluconeogenesis. Catalyzes the conversion of oxaloacetate (OAA) to phosphoenolpyruvate (PEP) through direct phosphoryl transfer between the nucleoside triphosphate and OAA.</text>
</comment>
<dbReference type="PROSITE" id="PS00532">
    <property type="entry name" value="PEPCK_ATP"/>
    <property type="match status" value="1"/>
</dbReference>
<dbReference type="NCBIfam" id="NF006821">
    <property type="entry name" value="PRK09344.1-3"/>
    <property type="match status" value="1"/>
</dbReference>
<evidence type="ECO:0000256" key="9">
    <source>
        <dbReference type="ARBA" id="ARBA00047371"/>
    </source>
</evidence>
<evidence type="ECO:0000256" key="8">
    <source>
        <dbReference type="ARBA" id="ARBA00023239"/>
    </source>
</evidence>
<evidence type="ECO:0000256" key="2">
    <source>
        <dbReference type="ARBA" id="ARBA00006052"/>
    </source>
</evidence>
<feature type="binding site" evidence="10">
    <location>
        <position position="318"/>
    </location>
    <ligand>
        <name>substrate</name>
    </ligand>
</feature>
<keyword evidence="6 10" id="KW-0210">Decarboxylase</keyword>
<feature type="binding site" evidence="10">
    <location>
        <position position="216"/>
    </location>
    <ligand>
        <name>ATP</name>
        <dbReference type="ChEBI" id="CHEBI:30616"/>
    </ligand>
</feature>
<evidence type="ECO:0000256" key="10">
    <source>
        <dbReference type="HAMAP-Rule" id="MF_00453"/>
    </source>
</evidence>
<evidence type="ECO:0000256" key="5">
    <source>
        <dbReference type="ARBA" id="ARBA00022741"/>
    </source>
</evidence>
<feature type="binding site" evidence="10">
    <location>
        <position position="197"/>
    </location>
    <ligand>
        <name>Mn(2+)</name>
        <dbReference type="ChEBI" id="CHEBI:29035"/>
    </ligand>
</feature>
<proteinExistence type="inferred from homology"/>
<dbReference type="InterPro" id="IPR008210">
    <property type="entry name" value="PEP_carboxykinase_N"/>
</dbReference>
<feature type="binding site" evidence="10">
    <location>
        <position position="191"/>
    </location>
    <ligand>
        <name>substrate</name>
    </ligand>
</feature>
<evidence type="ECO:0000256" key="6">
    <source>
        <dbReference type="ARBA" id="ARBA00022793"/>
    </source>
</evidence>
<keyword evidence="8 10" id="KW-0456">Lyase</keyword>
<dbReference type="PIRSF" id="PIRSF006294">
    <property type="entry name" value="PEP_crbxkin"/>
    <property type="match status" value="1"/>
</dbReference>
<comment type="cofactor">
    <cofactor evidence="10">
        <name>Mn(2+)</name>
        <dbReference type="ChEBI" id="CHEBI:29035"/>
    </cofactor>
    <text evidence="10">Binds 1 Mn(2+) ion per subunit.</text>
</comment>
<feature type="binding site" evidence="10">
    <location>
        <position position="318"/>
    </location>
    <ligand>
        <name>ATP</name>
        <dbReference type="ChEBI" id="CHEBI:30616"/>
    </ligand>
</feature>
<comment type="similarity">
    <text evidence="2 10">Belongs to the phosphoenolpyruvate carboxykinase (ATP) family.</text>
</comment>
<comment type="subcellular location">
    <subcellularLocation>
        <location evidence="10">Cytoplasm</location>
    </subcellularLocation>
</comment>
<dbReference type="CDD" id="cd00484">
    <property type="entry name" value="PEPCK_ATP"/>
    <property type="match status" value="1"/>
</dbReference>
<name>A0AAP6ZVC2_PAEAL</name>
<feature type="binding site" evidence="10">
    <location>
        <begin position="437"/>
        <end position="438"/>
    </location>
    <ligand>
        <name>ATP</name>
        <dbReference type="ChEBI" id="CHEBI:30616"/>
    </ligand>
</feature>
<dbReference type="InterPro" id="IPR015994">
    <property type="entry name" value="PEPCK_ATP_CS"/>
</dbReference>
<dbReference type="EMBL" id="JABFOR010000008">
    <property type="protein sequence ID" value="NOJ70774.1"/>
    <property type="molecule type" value="Genomic_DNA"/>
</dbReference>
<gene>
    <name evidence="10 11" type="primary">pckA</name>
    <name evidence="11" type="ORF">HMI46_09430</name>
</gene>
<dbReference type="NCBIfam" id="TIGR00224">
    <property type="entry name" value="pckA"/>
    <property type="match status" value="1"/>
</dbReference>
<organism evidence="11 12">
    <name type="scientific">Paenibacillus alvei</name>
    <name type="common">Bacillus alvei</name>
    <dbReference type="NCBI Taxonomy" id="44250"/>
    <lineage>
        <taxon>Bacteria</taxon>
        <taxon>Bacillati</taxon>
        <taxon>Bacillota</taxon>
        <taxon>Bacilli</taxon>
        <taxon>Bacillales</taxon>
        <taxon>Paenibacillaceae</taxon>
        <taxon>Paenibacillus</taxon>
    </lineage>
</organism>
<comment type="caution">
    <text evidence="11">The sequence shown here is derived from an EMBL/GenBank/DDBJ whole genome shotgun (WGS) entry which is preliminary data.</text>
</comment>
<dbReference type="Proteomes" id="UP000552038">
    <property type="component" value="Unassembled WGS sequence"/>
</dbReference>
<keyword evidence="10" id="KW-0479">Metal-binding</keyword>
<sequence>MIAKNKESTQLAGLYVDESHRNVSVAKLVESALRNGEGHLTSTGALQVTTGKYTGRSPKDKFIVRESGTADHVAWGEVNQAITSEQFDSLYNKTINYMKSRKLFVFDGYAGADLAYRLPVRFINEYAWQNLFVQQLFIRPTTNELLTHEPEFTVITMPGMKADPAVDGTNSETFIAISFERKTVLIGGTHYAGEIKKSIFSVLNYLLPFRGVMPMHCSANVGEDGDTALFFGLSGTGKTTLSADPERRLIGDDEHGWSDAGVFNFEGGCYAKCIGLSQEKEPQIWNAIRFGSVLENVWIDAVTGVADYHSNALTENTRAAYPIDYIQDSIIPGTAGHPNVIIFLTADAFGVLPPVSKLTKEQAMYHFLSGYTSKLAGTERGVAEPEATFSACFGGPFLPLRPDVYAEMLGDKITKYGVKVYLVNTGWSGGPYGIGERINLSHTRAMVKAIINGSIEQASFTSHPVFGMLIPDAVPFIPHELLDPRNMWADKSAYDRKAKQLAQIFAHNFEKFSDVAESIKLAGPRL</sequence>
<dbReference type="EC" id="4.1.1.49" evidence="3 10"/>
<feature type="binding site" evidence="10">
    <location>
        <position position="197"/>
    </location>
    <ligand>
        <name>substrate</name>
    </ligand>
</feature>
<dbReference type="PANTHER" id="PTHR30031:SF0">
    <property type="entry name" value="PHOSPHOENOLPYRUVATE CARBOXYKINASE (ATP)"/>
    <property type="match status" value="1"/>
</dbReference>
<evidence type="ECO:0000256" key="4">
    <source>
        <dbReference type="ARBA" id="ARBA00022432"/>
    </source>
</evidence>
<dbReference type="Gene3D" id="2.170.8.10">
    <property type="entry name" value="Phosphoenolpyruvate Carboxykinase, domain 2"/>
    <property type="match status" value="1"/>
</dbReference>
<reference evidence="11 12" key="1">
    <citation type="submission" date="2020-05" db="EMBL/GenBank/DDBJ databases">
        <title>Whole genome sequencing and identification of novel metabolites from Paenibacillus alvei strain JR949.</title>
        <authorList>
            <person name="Rajendhran J."/>
            <person name="Sree Pranav P."/>
            <person name="Mahalakshmi B."/>
            <person name="Karthikeyan R."/>
        </authorList>
    </citation>
    <scope>NUCLEOTIDE SEQUENCE [LARGE SCALE GENOMIC DNA]</scope>
    <source>
        <strain evidence="11 12">JR949</strain>
    </source>
</reference>
<feature type="binding site" evidence="10">
    <location>
        <begin position="232"/>
        <end position="240"/>
    </location>
    <ligand>
        <name>ATP</name>
        <dbReference type="ChEBI" id="CHEBI:30616"/>
    </ligand>
</feature>
<dbReference type="Pfam" id="PF01293">
    <property type="entry name" value="PEPCK_ATP"/>
    <property type="match status" value="1"/>
</dbReference>
<evidence type="ECO:0000313" key="11">
    <source>
        <dbReference type="EMBL" id="NOJ70774.1"/>
    </source>
</evidence>
<evidence type="ECO:0000256" key="3">
    <source>
        <dbReference type="ARBA" id="ARBA00012363"/>
    </source>
</evidence>
<keyword evidence="5 10" id="KW-0547">Nucleotide-binding</keyword>
<dbReference type="GO" id="GO:0005829">
    <property type="term" value="C:cytosol"/>
    <property type="evidence" value="ECO:0007669"/>
    <property type="project" value="TreeGrafter"/>
</dbReference>
<dbReference type="FunFam" id="2.170.8.10:FF:000001">
    <property type="entry name" value="Phosphoenolpyruvate carboxykinase (ATP)"/>
    <property type="match status" value="1"/>
</dbReference>